<reference evidence="1" key="1">
    <citation type="submission" date="2021-02" db="EMBL/GenBank/DDBJ databases">
        <authorList>
            <person name="Dougan E. K."/>
            <person name="Rhodes N."/>
            <person name="Thang M."/>
            <person name="Chan C."/>
        </authorList>
    </citation>
    <scope>NUCLEOTIDE SEQUENCE</scope>
</reference>
<evidence type="ECO:0000313" key="2">
    <source>
        <dbReference type="Proteomes" id="UP000601435"/>
    </source>
</evidence>
<dbReference type="AlphaFoldDB" id="A0A812XZ18"/>
<dbReference type="EMBL" id="CAJNJA010039355">
    <property type="protein sequence ID" value="CAE7755908.1"/>
    <property type="molecule type" value="Genomic_DNA"/>
</dbReference>
<organism evidence="1 2">
    <name type="scientific">Symbiodinium necroappetens</name>
    <dbReference type="NCBI Taxonomy" id="1628268"/>
    <lineage>
        <taxon>Eukaryota</taxon>
        <taxon>Sar</taxon>
        <taxon>Alveolata</taxon>
        <taxon>Dinophyceae</taxon>
        <taxon>Suessiales</taxon>
        <taxon>Symbiodiniaceae</taxon>
        <taxon>Symbiodinium</taxon>
    </lineage>
</organism>
<proteinExistence type="predicted"/>
<comment type="caution">
    <text evidence="1">The sequence shown here is derived from an EMBL/GenBank/DDBJ whole genome shotgun (WGS) entry which is preliminary data.</text>
</comment>
<sequence length="551" mass="63396">MFHNKQRGKPGAIASPSKRLRNRVHNLFLSSSLSAIEAAGLETDAAECGLTGFKKAPEKSSKNASRDMLRRCLKKSQWPPIYTAEIRIWDEKHEITRYADVAFMLPHEVLYVLFQKNPGYPFTDLACCAQSVQNHCLETSRKLGVHVIPFSLWTDATPFNWDRSTSLEVILMSLPQLPAPHHTWRFPVTGLPKNNISKGESFEDIWDLMAWSSQQLLLGIMPRQRHDGQPFKEPWRNKHAGRTIAHRCILAELRADWKCLAEVFGLPHWGAKTGICMRCSACLSTYKDCSENAPWMLERYGHWDFLLRQKNEARLISSIFRNPFFTTTCFKMDWLHVMDLGCAQDCIGNLYWHVLPKLGNNQKVQVAQLYLQMKKFYKDNGIQDCIGKLTLGMIKKPDKKKPKMNLRAAETRAMIPFAWRIADEKLDRDDVFESAIRWAIKYLVECYDCLSALKWEPSYFRKCCFAFLRQYSSLEAMAEEGKWVMKPKFHMLAEIALAGDKPSDNWVYRDEEAGGTMARVAHAKGGPVNQWSIATRVLNKFSAEFSVPHFD</sequence>
<protein>
    <submittedName>
        <fullName evidence="1">Uncharacterized protein</fullName>
    </submittedName>
</protein>
<dbReference type="OrthoDB" id="407902at2759"/>
<dbReference type="Proteomes" id="UP000601435">
    <property type="component" value="Unassembled WGS sequence"/>
</dbReference>
<name>A0A812XZ18_9DINO</name>
<keyword evidence="2" id="KW-1185">Reference proteome</keyword>
<gene>
    <name evidence="1" type="ORF">SNEC2469_LOCUS21950</name>
</gene>
<accession>A0A812XZ18</accession>
<evidence type="ECO:0000313" key="1">
    <source>
        <dbReference type="EMBL" id="CAE7755908.1"/>
    </source>
</evidence>